<evidence type="ECO:0000256" key="2">
    <source>
        <dbReference type="SAM" id="MobiDB-lite"/>
    </source>
</evidence>
<feature type="domain" description="UspA" evidence="3">
    <location>
        <begin position="70"/>
        <end position="204"/>
    </location>
</feature>
<evidence type="ECO:0000256" key="1">
    <source>
        <dbReference type="ARBA" id="ARBA00008791"/>
    </source>
</evidence>
<dbReference type="PANTHER" id="PTHR46268:SF6">
    <property type="entry name" value="UNIVERSAL STRESS PROTEIN UP12"/>
    <property type="match status" value="1"/>
</dbReference>
<feature type="compositionally biased region" description="Basic residues" evidence="2">
    <location>
        <begin position="1"/>
        <end position="10"/>
    </location>
</feature>
<dbReference type="InterPro" id="IPR006016">
    <property type="entry name" value="UspA"/>
</dbReference>
<evidence type="ECO:0000259" key="3">
    <source>
        <dbReference type="Pfam" id="PF00582"/>
    </source>
</evidence>
<dbReference type="EMBL" id="SOHH01000096">
    <property type="protein sequence ID" value="TFD73404.1"/>
    <property type="molecule type" value="Genomic_DNA"/>
</dbReference>
<dbReference type="InterPro" id="IPR014729">
    <property type="entry name" value="Rossmann-like_a/b/a_fold"/>
</dbReference>
<dbReference type="AlphaFoldDB" id="A0A4R9B097"/>
<evidence type="ECO:0000313" key="4">
    <source>
        <dbReference type="EMBL" id="TFD73404.1"/>
    </source>
</evidence>
<gene>
    <name evidence="4" type="ORF">E3T48_14160</name>
</gene>
<dbReference type="Pfam" id="PF00582">
    <property type="entry name" value="Usp"/>
    <property type="match status" value="1"/>
</dbReference>
<protein>
    <submittedName>
        <fullName evidence="4">Universal stress protein</fullName>
    </submittedName>
</protein>
<feature type="compositionally biased region" description="Basic residues" evidence="2">
    <location>
        <begin position="39"/>
        <end position="54"/>
    </location>
</feature>
<feature type="region of interest" description="Disordered" evidence="2">
    <location>
        <begin position="1"/>
        <end position="54"/>
    </location>
</feature>
<organism evidence="4 5">
    <name type="scientific">Cryobacterium fucosi</name>
    <dbReference type="NCBI Taxonomy" id="1259157"/>
    <lineage>
        <taxon>Bacteria</taxon>
        <taxon>Bacillati</taxon>
        <taxon>Actinomycetota</taxon>
        <taxon>Actinomycetes</taxon>
        <taxon>Micrococcales</taxon>
        <taxon>Microbacteriaceae</taxon>
        <taxon>Cryobacterium</taxon>
    </lineage>
</organism>
<dbReference type="OrthoDB" id="5242641at2"/>
<dbReference type="Proteomes" id="UP000298313">
    <property type="component" value="Unassembled WGS sequence"/>
</dbReference>
<reference evidence="4 5" key="1">
    <citation type="submission" date="2019-03" db="EMBL/GenBank/DDBJ databases">
        <title>Genomics of glacier-inhabiting Cryobacterium strains.</title>
        <authorList>
            <person name="Liu Q."/>
            <person name="Xin Y.-H."/>
        </authorList>
    </citation>
    <scope>NUCLEOTIDE SEQUENCE [LARGE SCALE GENOMIC DNA]</scope>
    <source>
        <strain evidence="4 5">Hh4</strain>
    </source>
</reference>
<comment type="caution">
    <text evidence="4">The sequence shown here is derived from an EMBL/GenBank/DDBJ whole genome shotgun (WGS) entry which is preliminary data.</text>
</comment>
<evidence type="ECO:0000313" key="5">
    <source>
        <dbReference type="Proteomes" id="UP000298313"/>
    </source>
</evidence>
<dbReference type="Gene3D" id="3.40.50.620">
    <property type="entry name" value="HUPs"/>
    <property type="match status" value="2"/>
</dbReference>
<dbReference type="SUPFAM" id="SSF52402">
    <property type="entry name" value="Adenine nucleotide alpha hydrolases-like"/>
    <property type="match status" value="2"/>
</dbReference>
<accession>A0A4R9B097</accession>
<comment type="similarity">
    <text evidence="1">Belongs to the universal stress protein A family.</text>
</comment>
<dbReference type="CDD" id="cd00293">
    <property type="entry name" value="USP-like"/>
    <property type="match status" value="1"/>
</dbReference>
<keyword evidence="5" id="KW-1185">Reference proteome</keyword>
<proteinExistence type="inferred from homology"/>
<dbReference type="PANTHER" id="PTHR46268">
    <property type="entry name" value="STRESS RESPONSE PROTEIN NHAX"/>
    <property type="match status" value="1"/>
</dbReference>
<name>A0A4R9B097_9MICO</name>
<sequence>MAGHARRHRVVLAETGRLLRPQPVAGRGTESERPLRPGGSRRTRRARSAPAPRHHRIEGVSRVTRVANYVVAYEATERGNEAIELGVALARLTGAELRLCLVLPHSSAVPAKVGASASDFQALLEEQGLEWLAQAALRIPADVAWSTHLLWADSATEGLLQAVERFDSDRIIVGASRRGILNRFTIGSVANSLLHASPVPVALAPHGYRAPEQITRITCAIGTRPGWRTLLDSVLAFSEGLTVDLRFVTLVEVDAHRTHATGAEAVADENESGAHLRTVLDYFSTHSRAHGDITTEVASGHSVEAAVEALDWQETEIAFVGSSRLAQPTTIFLGITAHRMLHALPVPLIVVPTGTHARLTH</sequence>